<dbReference type="Pfam" id="PF14580">
    <property type="entry name" value="LRR_9"/>
    <property type="match status" value="1"/>
</dbReference>
<keyword evidence="3" id="KW-0677">Repeat</keyword>
<feature type="region of interest" description="Disordered" evidence="6">
    <location>
        <begin position="1"/>
        <end position="23"/>
    </location>
</feature>
<dbReference type="Proteomes" id="UP000094385">
    <property type="component" value="Unassembled WGS sequence"/>
</dbReference>
<evidence type="ECO:0000256" key="4">
    <source>
        <dbReference type="ARBA" id="ARBA00023242"/>
    </source>
</evidence>
<dbReference type="InterPro" id="IPR050836">
    <property type="entry name" value="SDS22/Internalin_LRR"/>
</dbReference>
<protein>
    <recommendedName>
        <fullName evidence="9">Protein phosphatase 1 regulatory subunit 7</fullName>
    </recommendedName>
</protein>
<keyword evidence="4" id="KW-0539">Nucleus</keyword>
<dbReference type="FunFam" id="3.80.10.10:FF:000055">
    <property type="entry name" value="Protein phosphatase 1 regulatory subunit 7"/>
    <property type="match status" value="1"/>
</dbReference>
<dbReference type="STRING" id="675824.A0A1E3PYV7"/>
<evidence type="ECO:0000256" key="1">
    <source>
        <dbReference type="ARBA" id="ARBA00004123"/>
    </source>
</evidence>
<dbReference type="InterPro" id="IPR003591">
    <property type="entry name" value="Leu-rich_rpt_typical-subtyp"/>
</dbReference>
<dbReference type="InterPro" id="IPR025875">
    <property type="entry name" value="Leu-rich_rpt_4"/>
</dbReference>
<sequence length="339" mass="39001">MQIPHIVRPSSPASSDGDSDREVIEPDEDLLNGIPHEVEDIDLVQLRIQSIPALNLSRFTKLQNLCLRENLVREIDGLDEVGAHLHELDLYDNRISAIENLGPEEGEGQWVNLENLDLSFNKIRRIRHVSHLKNMRNLYFVQNKITKIENLDGLKYLTNLELGGNRLRALENLDSLTRLTQLWVGKNKITRLQNLGALKNLKILSIQANRIVKLENLDELEALEELYISHNGIEKIEGLEKNKYLKILDITSNRVTHLENLKHLHNLEELWASNNKLESFEEIEEQLKGISTLETVYFEGNPLQEKDPLSYRNKVRLHLGNGLRQIDATYITESQAGIR</sequence>
<reference evidence="7 8" key="1">
    <citation type="journal article" date="2016" name="Proc. Natl. Acad. Sci. U.S.A.">
        <title>Comparative genomics of biotechnologically important yeasts.</title>
        <authorList>
            <person name="Riley R."/>
            <person name="Haridas S."/>
            <person name="Wolfe K.H."/>
            <person name="Lopes M.R."/>
            <person name="Hittinger C.T."/>
            <person name="Goeker M."/>
            <person name="Salamov A.A."/>
            <person name="Wisecaver J.H."/>
            <person name="Long T.M."/>
            <person name="Calvey C.H."/>
            <person name="Aerts A.L."/>
            <person name="Barry K.W."/>
            <person name="Choi C."/>
            <person name="Clum A."/>
            <person name="Coughlan A.Y."/>
            <person name="Deshpande S."/>
            <person name="Douglass A.P."/>
            <person name="Hanson S.J."/>
            <person name="Klenk H.-P."/>
            <person name="LaButti K.M."/>
            <person name="Lapidus A."/>
            <person name="Lindquist E.A."/>
            <person name="Lipzen A.M."/>
            <person name="Meier-Kolthoff J.P."/>
            <person name="Ohm R.A."/>
            <person name="Otillar R.P."/>
            <person name="Pangilinan J.L."/>
            <person name="Peng Y."/>
            <person name="Rokas A."/>
            <person name="Rosa C.A."/>
            <person name="Scheuner C."/>
            <person name="Sibirny A.A."/>
            <person name="Slot J.C."/>
            <person name="Stielow J.B."/>
            <person name="Sun H."/>
            <person name="Kurtzman C.P."/>
            <person name="Blackwell M."/>
            <person name="Grigoriev I.V."/>
            <person name="Jeffries T.W."/>
        </authorList>
    </citation>
    <scope>NUCLEOTIDE SEQUENCE [LARGE SCALE GENOMIC DNA]</scope>
    <source>
        <strain evidence="7 8">NRRL Y-11557</strain>
    </source>
</reference>
<dbReference type="InterPro" id="IPR032675">
    <property type="entry name" value="LRR_dom_sf"/>
</dbReference>
<evidence type="ECO:0000313" key="8">
    <source>
        <dbReference type="Proteomes" id="UP000094385"/>
    </source>
</evidence>
<dbReference type="Gene3D" id="3.80.10.10">
    <property type="entry name" value="Ribonuclease Inhibitor"/>
    <property type="match status" value="2"/>
</dbReference>
<evidence type="ECO:0000256" key="2">
    <source>
        <dbReference type="ARBA" id="ARBA00022614"/>
    </source>
</evidence>
<keyword evidence="2" id="KW-0433">Leucine-rich repeat</keyword>
<organism evidence="7 8">
    <name type="scientific">Lipomyces starkeyi NRRL Y-11557</name>
    <dbReference type="NCBI Taxonomy" id="675824"/>
    <lineage>
        <taxon>Eukaryota</taxon>
        <taxon>Fungi</taxon>
        <taxon>Dikarya</taxon>
        <taxon>Ascomycota</taxon>
        <taxon>Saccharomycotina</taxon>
        <taxon>Lipomycetes</taxon>
        <taxon>Lipomycetales</taxon>
        <taxon>Lipomycetaceae</taxon>
        <taxon>Lipomyces</taxon>
    </lineage>
</organism>
<name>A0A1E3PYV7_LIPST</name>
<evidence type="ECO:0008006" key="9">
    <source>
        <dbReference type="Google" id="ProtNLM"/>
    </source>
</evidence>
<evidence type="ECO:0000256" key="5">
    <source>
        <dbReference type="ARBA" id="ARBA00023460"/>
    </source>
</evidence>
<proteinExistence type="inferred from homology"/>
<dbReference type="PANTHER" id="PTHR46652">
    <property type="entry name" value="LEUCINE-RICH REPEAT AND IQ DOMAIN-CONTAINING PROTEIN 1-RELATED"/>
    <property type="match status" value="1"/>
</dbReference>
<comment type="similarity">
    <text evidence="5">Belongs to the SDS22 family.</text>
</comment>
<dbReference type="AlphaFoldDB" id="A0A1E3PYV7"/>
<evidence type="ECO:0000256" key="6">
    <source>
        <dbReference type="SAM" id="MobiDB-lite"/>
    </source>
</evidence>
<dbReference type="SUPFAM" id="SSF52058">
    <property type="entry name" value="L domain-like"/>
    <property type="match status" value="1"/>
</dbReference>
<dbReference type="InterPro" id="IPR001611">
    <property type="entry name" value="Leu-rich_rpt"/>
</dbReference>
<dbReference type="EMBL" id="KV454301">
    <property type="protein sequence ID" value="ODQ70092.1"/>
    <property type="molecule type" value="Genomic_DNA"/>
</dbReference>
<evidence type="ECO:0000313" key="7">
    <source>
        <dbReference type="EMBL" id="ODQ70092.1"/>
    </source>
</evidence>
<gene>
    <name evidence="7" type="ORF">LIPSTDRAFT_57826</name>
</gene>
<dbReference type="PROSITE" id="PS51450">
    <property type="entry name" value="LRR"/>
    <property type="match status" value="9"/>
</dbReference>
<dbReference type="SMART" id="SM00365">
    <property type="entry name" value="LRR_SD22"/>
    <property type="match status" value="11"/>
</dbReference>
<dbReference type="Pfam" id="PF12799">
    <property type="entry name" value="LRR_4"/>
    <property type="match status" value="1"/>
</dbReference>
<comment type="subcellular location">
    <subcellularLocation>
        <location evidence="1">Nucleus</location>
    </subcellularLocation>
</comment>
<dbReference type="SMART" id="SM00369">
    <property type="entry name" value="LRR_TYP"/>
    <property type="match status" value="5"/>
</dbReference>
<dbReference type="PANTHER" id="PTHR46652:SF3">
    <property type="entry name" value="LEUCINE-RICH REPEAT-CONTAINING PROTEIN 9"/>
    <property type="match status" value="1"/>
</dbReference>
<keyword evidence="8" id="KW-1185">Reference proteome</keyword>
<evidence type="ECO:0000256" key="3">
    <source>
        <dbReference type="ARBA" id="ARBA00022737"/>
    </source>
</evidence>
<dbReference type="OrthoDB" id="266138at2759"/>
<accession>A0A1E3PYV7</accession>
<dbReference type="GO" id="GO:0005634">
    <property type="term" value="C:nucleus"/>
    <property type="evidence" value="ECO:0007669"/>
    <property type="project" value="UniProtKB-SubCell"/>
</dbReference>